<name>A0A8S5Q4L8_9CAUD</name>
<accession>A0A8S5Q4L8</accession>
<reference evidence="2" key="1">
    <citation type="journal article" date="2021" name="Proc. Natl. Acad. Sci. U.S.A.">
        <title>A Catalog of Tens of Thousands of Viruses from Human Metagenomes Reveals Hidden Associations with Chronic Diseases.</title>
        <authorList>
            <person name="Tisza M.J."/>
            <person name="Buck C.B."/>
        </authorList>
    </citation>
    <scope>NUCLEOTIDE SEQUENCE</scope>
    <source>
        <strain evidence="2">Ct0uL16</strain>
    </source>
</reference>
<protein>
    <submittedName>
        <fullName evidence="2">Uncharacterized protein</fullName>
    </submittedName>
</protein>
<proteinExistence type="predicted"/>
<feature type="transmembrane region" description="Helical" evidence="1">
    <location>
        <begin position="12"/>
        <end position="30"/>
    </location>
</feature>
<keyword evidence="1" id="KW-1133">Transmembrane helix</keyword>
<organism evidence="2">
    <name type="scientific">Siphoviridae sp. ct0uL16</name>
    <dbReference type="NCBI Taxonomy" id="2825299"/>
    <lineage>
        <taxon>Viruses</taxon>
        <taxon>Duplodnaviria</taxon>
        <taxon>Heunggongvirae</taxon>
        <taxon>Uroviricota</taxon>
        <taxon>Caudoviricetes</taxon>
    </lineage>
</organism>
<dbReference type="EMBL" id="BK015578">
    <property type="protein sequence ID" value="DAE14287.1"/>
    <property type="molecule type" value="Genomic_DNA"/>
</dbReference>
<keyword evidence="1" id="KW-0472">Membrane</keyword>
<keyword evidence="1" id="KW-0812">Transmembrane</keyword>
<evidence type="ECO:0000256" key="1">
    <source>
        <dbReference type="SAM" id="Phobius"/>
    </source>
</evidence>
<evidence type="ECO:0000313" key="2">
    <source>
        <dbReference type="EMBL" id="DAE14287.1"/>
    </source>
</evidence>
<sequence length="49" mass="5694">MKRRNMPKGCALVIFVICVVINLVCLYLIAKSVIQLLALDMHLWINFEF</sequence>